<evidence type="ECO:0000256" key="1">
    <source>
        <dbReference type="ARBA" id="ARBA00001794"/>
    </source>
</evidence>
<dbReference type="EMBL" id="PTJA01000015">
    <property type="protein sequence ID" value="PPK78383.1"/>
    <property type="molecule type" value="Genomic_DNA"/>
</dbReference>
<evidence type="ECO:0000256" key="4">
    <source>
        <dbReference type="ARBA" id="ARBA00007389"/>
    </source>
</evidence>
<dbReference type="GO" id="GO:0008198">
    <property type="term" value="F:ferrous iron binding"/>
    <property type="evidence" value="ECO:0007669"/>
    <property type="project" value="TreeGrafter"/>
</dbReference>
<keyword evidence="8 9" id="KW-0456">Lyase</keyword>
<evidence type="ECO:0000256" key="8">
    <source>
        <dbReference type="ARBA" id="ARBA00023239"/>
    </source>
</evidence>
<dbReference type="Gene3D" id="3.20.20.150">
    <property type="entry name" value="Divalent-metal-dependent TIM barrel enzymes"/>
    <property type="match status" value="1"/>
</dbReference>
<comment type="catalytic activity">
    <reaction evidence="1 9">
        <text>D-mannonate = 2-dehydro-3-deoxy-D-gluconate + H2O</text>
        <dbReference type="Rhea" id="RHEA:20097"/>
        <dbReference type="ChEBI" id="CHEBI:15377"/>
        <dbReference type="ChEBI" id="CHEBI:17767"/>
        <dbReference type="ChEBI" id="CHEBI:57990"/>
        <dbReference type="EC" id="4.2.1.8"/>
    </reaction>
</comment>
<proteinExistence type="inferred from homology"/>
<gene>
    <name evidence="9" type="primary">uxuA</name>
    <name evidence="10" type="ORF">BXY41_11557</name>
</gene>
<comment type="cofactor">
    <cofactor evidence="9">
        <name>Fe(2+)</name>
        <dbReference type="ChEBI" id="CHEBI:29033"/>
    </cofactor>
    <cofactor evidence="9">
        <name>Mn(2+)</name>
        <dbReference type="ChEBI" id="CHEBI:29035"/>
    </cofactor>
</comment>
<evidence type="ECO:0000256" key="7">
    <source>
        <dbReference type="ARBA" id="ARBA00023211"/>
    </source>
</evidence>
<dbReference type="NCBIfam" id="TIGR00695">
    <property type="entry name" value="uxuA"/>
    <property type="match status" value="1"/>
</dbReference>
<evidence type="ECO:0000256" key="2">
    <source>
        <dbReference type="ARBA" id="ARBA00002713"/>
    </source>
</evidence>
<name>A0A2S6HM01_9FIRM</name>
<dbReference type="AlphaFoldDB" id="A0A2S6HM01"/>
<keyword evidence="6 9" id="KW-0408">Iron</keyword>
<dbReference type="PANTHER" id="PTHR30387:SF2">
    <property type="entry name" value="MANNONATE DEHYDRATASE"/>
    <property type="match status" value="1"/>
</dbReference>
<evidence type="ECO:0000256" key="9">
    <source>
        <dbReference type="HAMAP-Rule" id="MF_00106"/>
    </source>
</evidence>
<comment type="caution">
    <text evidence="10">The sequence shown here is derived from an EMBL/GenBank/DDBJ whole genome shotgun (WGS) entry which is preliminary data.</text>
</comment>
<dbReference type="Pfam" id="PF03786">
    <property type="entry name" value="UxuA"/>
    <property type="match status" value="1"/>
</dbReference>
<dbReference type="PANTHER" id="PTHR30387">
    <property type="entry name" value="MANNONATE DEHYDRATASE"/>
    <property type="match status" value="1"/>
</dbReference>
<evidence type="ECO:0000256" key="3">
    <source>
        <dbReference type="ARBA" id="ARBA00004892"/>
    </source>
</evidence>
<dbReference type="EC" id="4.2.1.8" evidence="5 9"/>
<dbReference type="GO" id="GO:0008927">
    <property type="term" value="F:mannonate dehydratase activity"/>
    <property type="evidence" value="ECO:0007669"/>
    <property type="project" value="UniProtKB-UniRule"/>
</dbReference>
<organism evidence="10 11">
    <name type="scientific">Lacrimispora xylanisolvens</name>
    <dbReference type="NCBI Taxonomy" id="384636"/>
    <lineage>
        <taxon>Bacteria</taxon>
        <taxon>Bacillati</taxon>
        <taxon>Bacillota</taxon>
        <taxon>Clostridia</taxon>
        <taxon>Lachnospirales</taxon>
        <taxon>Lachnospiraceae</taxon>
        <taxon>Lacrimispora</taxon>
    </lineage>
</organism>
<keyword evidence="7 9" id="KW-0464">Manganese</keyword>
<dbReference type="Proteomes" id="UP000237749">
    <property type="component" value="Unassembled WGS sequence"/>
</dbReference>
<dbReference type="RefSeq" id="WP_104439123.1">
    <property type="nucleotide sequence ID" value="NZ_PTJA01000015.1"/>
</dbReference>
<dbReference type="SUPFAM" id="SSF51658">
    <property type="entry name" value="Xylose isomerase-like"/>
    <property type="match status" value="1"/>
</dbReference>
<dbReference type="HAMAP" id="MF_00106">
    <property type="entry name" value="UxuA"/>
    <property type="match status" value="1"/>
</dbReference>
<protein>
    <recommendedName>
        <fullName evidence="5 9">Mannonate dehydratase</fullName>
        <ecNumber evidence="5 9">4.2.1.8</ecNumber>
    </recommendedName>
    <alternativeName>
        <fullName evidence="9">D-mannonate hydro-lyase</fullName>
    </alternativeName>
</protein>
<dbReference type="OrthoDB" id="9780250at2"/>
<comment type="function">
    <text evidence="2 9">Catalyzes the dehydration of D-mannonate.</text>
</comment>
<reference evidence="10 11" key="1">
    <citation type="submission" date="2018-02" db="EMBL/GenBank/DDBJ databases">
        <title>Genomic Encyclopedia of Archaeal and Bacterial Type Strains, Phase II (KMG-II): from individual species to whole genera.</title>
        <authorList>
            <person name="Goeker M."/>
        </authorList>
    </citation>
    <scope>NUCLEOTIDE SEQUENCE [LARGE SCALE GENOMIC DNA]</scope>
    <source>
        <strain evidence="10 11">DSM 3808</strain>
    </source>
</reference>
<sequence length="357" mass="40214">MEMTLRWYGPGYDSVSLKQIKQIPGVKSVITTLMGKQAGEVWTEAEIAELKRVVEEEGLTIAGIESVNISDDIKIGTEKREQHIANYIETLENLGKAGIHMVCYNFMPVFDWTRSDLARVRPDGSTVLAYNQDVVDKIDPAHMKESVEKMSNGFVMPGWEPERLSRLEALFEAYKDIDDEKLFNNLVYFLESIGEVCEKYDIKMGIHPDDPAWPIFGLPRIVRDKDRIVKLLKAVDKPYNGITLCTGSLGSNPANDICDIIKAAKGRIPFAHVRNLKYNSDRDFEEAAHLSSDGSMDMHAIMKALYETGFDGVIRPDHGRMIWDEVAMPGYGLYDRALGAVYLQGLWEAIDKESGKN</sequence>
<comment type="similarity">
    <text evidence="4 9">Belongs to the mannonate dehydratase family.</text>
</comment>
<dbReference type="NCBIfam" id="NF003027">
    <property type="entry name" value="PRK03906.1"/>
    <property type="match status" value="1"/>
</dbReference>
<evidence type="ECO:0000313" key="10">
    <source>
        <dbReference type="EMBL" id="PPK78383.1"/>
    </source>
</evidence>
<evidence type="ECO:0000256" key="6">
    <source>
        <dbReference type="ARBA" id="ARBA00023004"/>
    </source>
</evidence>
<dbReference type="GO" id="GO:0042840">
    <property type="term" value="P:D-glucuronate catabolic process"/>
    <property type="evidence" value="ECO:0007669"/>
    <property type="project" value="TreeGrafter"/>
</dbReference>
<keyword evidence="11" id="KW-1185">Reference proteome</keyword>
<evidence type="ECO:0000256" key="5">
    <source>
        <dbReference type="ARBA" id="ARBA00012927"/>
    </source>
</evidence>
<dbReference type="InterPro" id="IPR036237">
    <property type="entry name" value="Xyl_isomerase-like_sf"/>
</dbReference>
<dbReference type="GO" id="GO:0030145">
    <property type="term" value="F:manganese ion binding"/>
    <property type="evidence" value="ECO:0007669"/>
    <property type="project" value="TreeGrafter"/>
</dbReference>
<comment type="pathway">
    <text evidence="3 9">Carbohydrate metabolism; pentose and glucuronate interconversion.</text>
</comment>
<dbReference type="InterPro" id="IPR004628">
    <property type="entry name" value="Man_deHydtase"/>
</dbReference>
<dbReference type="PIRSF" id="PIRSF016049">
    <property type="entry name" value="Man_dehyd"/>
    <property type="match status" value="1"/>
</dbReference>
<accession>A0A2S6HM01</accession>
<evidence type="ECO:0000313" key="11">
    <source>
        <dbReference type="Proteomes" id="UP000237749"/>
    </source>
</evidence>
<dbReference type="UniPathway" id="UPA00246"/>